<dbReference type="EMBL" id="JACXSS010000001">
    <property type="protein sequence ID" value="MBD9354709.1"/>
    <property type="molecule type" value="Genomic_DNA"/>
</dbReference>
<name>A0ABR9CV72_9GAMM</name>
<dbReference type="InterPro" id="IPR053756">
    <property type="entry name" value="Toxin_immunity_effector"/>
</dbReference>
<keyword evidence="2" id="KW-1185">Reference proteome</keyword>
<dbReference type="Proteomes" id="UP000652176">
    <property type="component" value="Unassembled WGS sequence"/>
</dbReference>
<protein>
    <submittedName>
        <fullName evidence="1">Uncharacterized protein</fullName>
    </submittedName>
</protein>
<proteinExistence type="predicted"/>
<comment type="caution">
    <text evidence="1">The sequence shown here is derived from an EMBL/GenBank/DDBJ whole genome shotgun (WGS) entry which is preliminary data.</text>
</comment>
<gene>
    <name evidence="1" type="ORF">IE877_02215</name>
</gene>
<organism evidence="1 2">
    <name type="scientific">Methylomonas albis</name>
    <dbReference type="NCBI Taxonomy" id="1854563"/>
    <lineage>
        <taxon>Bacteria</taxon>
        <taxon>Pseudomonadati</taxon>
        <taxon>Pseudomonadota</taxon>
        <taxon>Gammaproteobacteria</taxon>
        <taxon>Methylococcales</taxon>
        <taxon>Methylococcaceae</taxon>
        <taxon>Methylomonas</taxon>
    </lineage>
</organism>
<evidence type="ECO:0000313" key="2">
    <source>
        <dbReference type="Proteomes" id="UP000652176"/>
    </source>
</evidence>
<reference evidence="1 2" key="1">
    <citation type="submission" date="2020-09" db="EMBL/GenBank/DDBJ databases">
        <title>Methylomonas albis sp. nov. and Methylomonas fluvii sp. nov.: Two cold-adapted methanotrophs from the River Elbe and an amended description of Methylovulum psychrotolerans strain Eb1.</title>
        <authorList>
            <person name="Bussmann I.K."/>
            <person name="Klings K.-W."/>
            <person name="Warnstedt J."/>
            <person name="Hoppert M."/>
            <person name="Saborowski A."/>
            <person name="Horn F."/>
            <person name="Liebner S."/>
        </authorList>
    </citation>
    <scope>NUCLEOTIDE SEQUENCE [LARGE SCALE GENOMIC DNA]</scope>
    <source>
        <strain evidence="1 2">EbA</strain>
    </source>
</reference>
<dbReference type="Gene3D" id="1.10.287.2500">
    <property type="match status" value="1"/>
</dbReference>
<sequence length="81" mass="9011">MPENISNNALILALLSLNGEIAIQKDYLESGEIPEDEVTDEEEVLEDLEQAFMEFVDVYKARAKADELLPSIEELLAGEEG</sequence>
<accession>A0ABR9CV72</accession>
<dbReference type="RefSeq" id="WP_192372817.1">
    <property type="nucleotide sequence ID" value="NZ_CAJHIV010000001.1"/>
</dbReference>
<evidence type="ECO:0000313" key="1">
    <source>
        <dbReference type="EMBL" id="MBD9354709.1"/>
    </source>
</evidence>